<name>A0AAE1BDZ6_PETCI</name>
<gene>
    <name evidence="1" type="ORF">Pcinc_044324</name>
</gene>
<evidence type="ECO:0000313" key="1">
    <source>
        <dbReference type="EMBL" id="KAK3848901.1"/>
    </source>
</evidence>
<dbReference type="EMBL" id="JAWQEG010009275">
    <property type="protein sequence ID" value="KAK3848901.1"/>
    <property type="molecule type" value="Genomic_DNA"/>
</dbReference>
<reference evidence="1" key="1">
    <citation type="submission" date="2023-10" db="EMBL/GenBank/DDBJ databases">
        <title>Genome assemblies of two species of porcelain crab, Petrolisthes cinctipes and Petrolisthes manimaculis (Anomura: Porcellanidae).</title>
        <authorList>
            <person name="Angst P."/>
        </authorList>
    </citation>
    <scope>NUCLEOTIDE SEQUENCE</scope>
    <source>
        <strain evidence="1">PB745_01</strain>
        <tissue evidence="1">Gill</tissue>
    </source>
</reference>
<protein>
    <submittedName>
        <fullName evidence="1">Uncharacterized protein</fullName>
    </submittedName>
</protein>
<keyword evidence="2" id="KW-1185">Reference proteome</keyword>
<sequence>MVLEKLSPAEQGCVGWKSLGLNFKDDGGVAVQVLNCFCSDTGHSVHEARYRGPGQLVHTHVTTSELVTSHRGSSRKERVWWCWFIVPVAGCWRQRRLITCQPITGLARKWMECGHDKEMIQDKR</sequence>
<accession>A0AAE1BDZ6</accession>
<evidence type="ECO:0000313" key="2">
    <source>
        <dbReference type="Proteomes" id="UP001286313"/>
    </source>
</evidence>
<comment type="caution">
    <text evidence="1">The sequence shown here is derived from an EMBL/GenBank/DDBJ whole genome shotgun (WGS) entry which is preliminary data.</text>
</comment>
<proteinExistence type="predicted"/>
<dbReference type="AlphaFoldDB" id="A0AAE1BDZ6"/>
<organism evidence="1 2">
    <name type="scientific">Petrolisthes cinctipes</name>
    <name type="common">Flat porcelain crab</name>
    <dbReference type="NCBI Taxonomy" id="88211"/>
    <lineage>
        <taxon>Eukaryota</taxon>
        <taxon>Metazoa</taxon>
        <taxon>Ecdysozoa</taxon>
        <taxon>Arthropoda</taxon>
        <taxon>Crustacea</taxon>
        <taxon>Multicrustacea</taxon>
        <taxon>Malacostraca</taxon>
        <taxon>Eumalacostraca</taxon>
        <taxon>Eucarida</taxon>
        <taxon>Decapoda</taxon>
        <taxon>Pleocyemata</taxon>
        <taxon>Anomura</taxon>
        <taxon>Galatheoidea</taxon>
        <taxon>Porcellanidae</taxon>
        <taxon>Petrolisthes</taxon>
    </lineage>
</organism>
<dbReference type="Proteomes" id="UP001286313">
    <property type="component" value="Unassembled WGS sequence"/>
</dbReference>